<accession>A0A6B3SU02</accession>
<dbReference type="EMBL" id="JAAIVB010000078">
    <property type="protein sequence ID" value="NEX64207.1"/>
    <property type="molecule type" value="Genomic_DNA"/>
</dbReference>
<dbReference type="AlphaFoldDB" id="A0A6B3SU02"/>
<feature type="compositionally biased region" description="Polar residues" evidence="1">
    <location>
        <begin position="1"/>
        <end position="20"/>
    </location>
</feature>
<comment type="caution">
    <text evidence="2">The sequence shown here is derived from an EMBL/GenBank/DDBJ whole genome shotgun (WGS) entry which is preliminary data.</text>
</comment>
<organism evidence="2 3">
    <name type="scientific">Noviherbaspirillum galbum</name>
    <dbReference type="NCBI Taxonomy" id="2709383"/>
    <lineage>
        <taxon>Bacteria</taxon>
        <taxon>Pseudomonadati</taxon>
        <taxon>Pseudomonadota</taxon>
        <taxon>Betaproteobacteria</taxon>
        <taxon>Burkholderiales</taxon>
        <taxon>Oxalobacteraceae</taxon>
        <taxon>Noviherbaspirillum</taxon>
    </lineage>
</organism>
<feature type="compositionally biased region" description="Basic and acidic residues" evidence="1">
    <location>
        <begin position="72"/>
        <end position="84"/>
    </location>
</feature>
<proteinExistence type="predicted"/>
<feature type="region of interest" description="Disordered" evidence="1">
    <location>
        <begin position="1"/>
        <end position="29"/>
    </location>
</feature>
<feature type="region of interest" description="Disordered" evidence="1">
    <location>
        <begin position="59"/>
        <end position="87"/>
    </location>
</feature>
<evidence type="ECO:0000313" key="3">
    <source>
        <dbReference type="Proteomes" id="UP000482155"/>
    </source>
</evidence>
<feature type="compositionally biased region" description="Basic and acidic residues" evidence="1">
    <location>
        <begin position="244"/>
        <end position="258"/>
    </location>
</feature>
<name>A0A6B3SU02_9BURK</name>
<evidence type="ECO:0000313" key="2">
    <source>
        <dbReference type="EMBL" id="NEX64207.1"/>
    </source>
</evidence>
<keyword evidence="3" id="KW-1185">Reference proteome</keyword>
<gene>
    <name evidence="2" type="ORF">G3574_24255</name>
</gene>
<reference evidence="2 3" key="1">
    <citation type="submission" date="2020-02" db="EMBL/GenBank/DDBJ databases">
        <authorList>
            <person name="Kim M.K."/>
        </authorList>
    </citation>
    <scope>NUCLEOTIDE SEQUENCE [LARGE SCALE GENOMIC DNA]</scope>
    <source>
        <strain evidence="2 3">17J57-3</strain>
    </source>
</reference>
<feature type="region of interest" description="Disordered" evidence="1">
    <location>
        <begin position="161"/>
        <end position="320"/>
    </location>
</feature>
<feature type="compositionally biased region" description="Polar residues" evidence="1">
    <location>
        <begin position="60"/>
        <end position="71"/>
    </location>
</feature>
<sequence>MTTTITTDKQTAPSTTQSPAQAVEVHDDEHAMNVEASKWELIRRLREMGKDQELEAIADTQMQRKSIQSQFAEEKSRADKRSEANEAEFEADKAQAAAGLVGGIAGVGLSVAGGAAMVGTKGIKGLLNKAKSSLGKGKTDGVNDLQLKVKGGKRVAPATEEELMDLEKPVHTHLQTSSEPVEHAKQTGRPNKKVDHDTNGKHVSTQTEDVESDDQYVHLRYMELDDESAPELVPTQQRRNSSNRPDHSAMELEPEARIRVKQGSVNHGDGMDVDEPVSFHVKQESGAPDPSQPKPNAAEDSHTEAPEVAMKTGKDDGADAAARNTKAQLYSAAGQGATQGISGIGGIISAIDKKDANNANKDADLDSAEGNKAGSEGQISGKLAEDRRNSGSGMMNTEGIVDALTKAGTMPR</sequence>
<protein>
    <submittedName>
        <fullName evidence="2">Uncharacterized protein</fullName>
    </submittedName>
</protein>
<feature type="compositionally biased region" description="Polar residues" evidence="1">
    <location>
        <begin position="234"/>
        <end position="243"/>
    </location>
</feature>
<feature type="region of interest" description="Disordered" evidence="1">
    <location>
        <begin position="358"/>
        <end position="412"/>
    </location>
</feature>
<evidence type="ECO:0000256" key="1">
    <source>
        <dbReference type="SAM" id="MobiDB-lite"/>
    </source>
</evidence>
<dbReference type="RefSeq" id="WP_163968115.1">
    <property type="nucleotide sequence ID" value="NZ_JAAIVB010000078.1"/>
</dbReference>
<dbReference type="Proteomes" id="UP000482155">
    <property type="component" value="Unassembled WGS sequence"/>
</dbReference>